<protein>
    <submittedName>
        <fullName evidence="1">N-acylneuraminate cytidylyltransferase</fullName>
    </submittedName>
</protein>
<comment type="caution">
    <text evidence="1">The sequence shown here is derived from an EMBL/GenBank/DDBJ whole genome shotgun (WGS) entry which is preliminary data.</text>
</comment>
<name>A0A124G0I0_UNCT6</name>
<dbReference type="PATRIC" id="fig|1635277.3.peg.1663"/>
<dbReference type="PANTHER" id="PTHR21485">
    <property type="entry name" value="HAD SUPERFAMILY MEMBERS CMAS AND KDSC"/>
    <property type="match status" value="1"/>
</dbReference>
<dbReference type="InterPro" id="IPR029044">
    <property type="entry name" value="Nucleotide-diphossugar_trans"/>
</dbReference>
<evidence type="ECO:0000313" key="1">
    <source>
        <dbReference type="EMBL" id="KUK87492.1"/>
    </source>
</evidence>
<dbReference type="AlphaFoldDB" id="A0A124G0I0"/>
<organism evidence="1 2">
    <name type="scientific">candidate division TA06 bacterium 34_109</name>
    <dbReference type="NCBI Taxonomy" id="1635277"/>
    <lineage>
        <taxon>Bacteria</taxon>
        <taxon>Bacteria division TA06</taxon>
    </lineage>
</organism>
<accession>A0A124G0I0</accession>
<dbReference type="PANTHER" id="PTHR21485:SF6">
    <property type="entry name" value="N-ACYLNEURAMINATE CYTIDYLYLTRANSFERASE-RELATED"/>
    <property type="match status" value="1"/>
</dbReference>
<gene>
    <name evidence="1" type="ORF">XE03_0659</name>
</gene>
<dbReference type="SUPFAM" id="SSF53448">
    <property type="entry name" value="Nucleotide-diphospho-sugar transferases"/>
    <property type="match status" value="1"/>
</dbReference>
<reference evidence="2" key="1">
    <citation type="journal article" date="2015" name="MBio">
        <title>Genome-Resolved Metagenomic Analysis Reveals Roles for Candidate Phyla and Other Microbial Community Members in Biogeochemical Transformations in Oil Reservoirs.</title>
        <authorList>
            <person name="Hu P."/>
            <person name="Tom L."/>
            <person name="Singh A."/>
            <person name="Thomas B.C."/>
            <person name="Baker B.J."/>
            <person name="Piceno Y.M."/>
            <person name="Andersen G.L."/>
            <person name="Banfield J.F."/>
        </authorList>
    </citation>
    <scope>NUCLEOTIDE SEQUENCE [LARGE SCALE GENOMIC DNA]</scope>
</reference>
<dbReference type="Pfam" id="PF02348">
    <property type="entry name" value="CTP_transf_3"/>
    <property type="match status" value="1"/>
</dbReference>
<evidence type="ECO:0000313" key="2">
    <source>
        <dbReference type="Proteomes" id="UP000053467"/>
    </source>
</evidence>
<dbReference type="EMBL" id="LGGX01000004">
    <property type="protein sequence ID" value="KUK87492.1"/>
    <property type="molecule type" value="Genomic_DNA"/>
</dbReference>
<dbReference type="InterPro" id="IPR003329">
    <property type="entry name" value="Cytidylyl_trans"/>
</dbReference>
<sequence>MIYALIPAKCESRRVKRKNFIRISGKTLLEFTIDLALETKLFDKIIVSSEKKLEFSKYPSIVLDIRPKKLAKDNTKTDDLILYLIKKYRMRKEDTIFLLQPTSPLRSVDDFERSFKLFCKKGKTVISTEEIENRGHIYISKNNGMELLPYKKLFKQNGSIYIFTVKEFFKKNRVPENFVPYVMDRVKSIDIDDYLDYIITLNLI</sequence>
<dbReference type="Proteomes" id="UP000053467">
    <property type="component" value="Unassembled WGS sequence"/>
</dbReference>
<dbReference type="InterPro" id="IPR050793">
    <property type="entry name" value="CMP-NeuNAc_synthase"/>
</dbReference>
<dbReference type="GO" id="GO:0008781">
    <property type="term" value="F:N-acylneuraminate cytidylyltransferase activity"/>
    <property type="evidence" value="ECO:0007669"/>
    <property type="project" value="TreeGrafter"/>
</dbReference>
<keyword evidence="1" id="KW-0548">Nucleotidyltransferase</keyword>
<proteinExistence type="predicted"/>
<keyword evidence="1" id="KW-0808">Transferase</keyword>
<dbReference type="Gene3D" id="3.90.550.10">
    <property type="entry name" value="Spore Coat Polysaccharide Biosynthesis Protein SpsA, Chain A"/>
    <property type="match status" value="1"/>
</dbReference>